<evidence type="ECO:0000256" key="4">
    <source>
        <dbReference type="ARBA" id="ARBA00023150"/>
    </source>
</evidence>
<dbReference type="UniPathway" id="UPA00344"/>
<comment type="catalytic activity">
    <reaction evidence="1 6">
        <text>(8S)-3',8-cyclo-7,8-dihydroguanosine 5'-triphosphate = cyclic pyranopterin phosphate + diphosphate</text>
        <dbReference type="Rhea" id="RHEA:49580"/>
        <dbReference type="ChEBI" id="CHEBI:33019"/>
        <dbReference type="ChEBI" id="CHEBI:59648"/>
        <dbReference type="ChEBI" id="CHEBI:131766"/>
        <dbReference type="EC" id="4.6.1.17"/>
    </reaction>
</comment>
<dbReference type="PANTHER" id="PTHR22960">
    <property type="entry name" value="MOLYBDOPTERIN COFACTOR SYNTHESIS PROTEIN A"/>
    <property type="match status" value="1"/>
</dbReference>
<comment type="function">
    <text evidence="6">Catalyzes the conversion of (8S)-3',8-cyclo-7,8-dihydroguanosine 5'-triphosphate to cyclic pyranopterin monophosphate (cPMP).</text>
</comment>
<dbReference type="NCBIfam" id="TIGR00581">
    <property type="entry name" value="moaC"/>
    <property type="match status" value="1"/>
</dbReference>
<dbReference type="GO" id="GO:0006777">
    <property type="term" value="P:Mo-molybdopterin cofactor biosynthetic process"/>
    <property type="evidence" value="ECO:0007669"/>
    <property type="project" value="UniProtKB-UniRule"/>
</dbReference>
<feature type="binding site" evidence="6">
    <location>
        <begin position="112"/>
        <end position="113"/>
    </location>
    <ligand>
        <name>substrate</name>
    </ligand>
</feature>
<comment type="pathway">
    <text evidence="2 6">Cofactor biosynthesis; molybdopterin biosynthesis.</text>
</comment>
<feature type="domain" description="Molybdopterin cofactor biosynthesis C (MoaC)" evidence="7">
    <location>
        <begin position="14"/>
        <end position="149"/>
    </location>
</feature>
<dbReference type="NCBIfam" id="NF006870">
    <property type="entry name" value="PRK09364.1"/>
    <property type="match status" value="1"/>
</dbReference>
<keyword evidence="4 6" id="KW-0501">Molybdenum cofactor biosynthesis</keyword>
<dbReference type="InterPro" id="IPR036522">
    <property type="entry name" value="MoaC_sf"/>
</dbReference>
<dbReference type="Pfam" id="PF01967">
    <property type="entry name" value="MoaC"/>
    <property type="match status" value="1"/>
</dbReference>
<keyword evidence="5 6" id="KW-0456">Lyase</keyword>
<evidence type="ECO:0000256" key="2">
    <source>
        <dbReference type="ARBA" id="ARBA00005046"/>
    </source>
</evidence>
<dbReference type="PANTHER" id="PTHR22960:SF29">
    <property type="entry name" value="CYCLIC PYRANOPTERIN MONOPHOSPHATE SYNTHASE"/>
    <property type="match status" value="1"/>
</dbReference>
<proteinExistence type="inferred from homology"/>
<dbReference type="EMBL" id="RKRE01000001">
    <property type="protein sequence ID" value="RPF49899.1"/>
    <property type="molecule type" value="Genomic_DNA"/>
</dbReference>
<protein>
    <recommendedName>
        <fullName evidence="3 6">Cyclic pyranopterin monophosphate synthase</fullName>
        <ecNumber evidence="3 6">4.6.1.17</ecNumber>
    </recommendedName>
    <alternativeName>
        <fullName evidence="6">Molybdenum cofactor biosynthesis protein C</fullName>
    </alternativeName>
</protein>
<name>A0A3N5AY25_9THEO</name>
<dbReference type="InterPro" id="IPR002820">
    <property type="entry name" value="Mopterin_CF_biosynth-C_dom"/>
</dbReference>
<keyword evidence="9" id="KW-1185">Reference proteome</keyword>
<dbReference type="SUPFAM" id="SSF55040">
    <property type="entry name" value="Molybdenum cofactor biosynthesis protein C, MoaC"/>
    <property type="match status" value="1"/>
</dbReference>
<dbReference type="InterPro" id="IPR050105">
    <property type="entry name" value="MoCo_biosynth_MoaA/MoaC"/>
</dbReference>
<dbReference type="HAMAP" id="MF_01224_B">
    <property type="entry name" value="MoaC_B"/>
    <property type="match status" value="1"/>
</dbReference>
<evidence type="ECO:0000313" key="9">
    <source>
        <dbReference type="Proteomes" id="UP000282654"/>
    </source>
</evidence>
<comment type="subunit">
    <text evidence="6">Homohexamer; trimer of dimers.</text>
</comment>
<evidence type="ECO:0000256" key="6">
    <source>
        <dbReference type="HAMAP-Rule" id="MF_01224"/>
    </source>
</evidence>
<dbReference type="InterPro" id="IPR023045">
    <property type="entry name" value="MoaC"/>
</dbReference>
<reference evidence="8 9" key="1">
    <citation type="submission" date="2018-11" db="EMBL/GenBank/DDBJ databases">
        <title>Genomic Encyclopedia of Type Strains, Phase IV (KMG-IV): sequencing the most valuable type-strain genomes for metagenomic binning, comparative biology and taxonomic classification.</title>
        <authorList>
            <person name="Goeker M."/>
        </authorList>
    </citation>
    <scope>NUCLEOTIDE SEQUENCE [LARGE SCALE GENOMIC DNA]</scope>
    <source>
        <strain evidence="8 9">DSM 102936</strain>
    </source>
</reference>
<feature type="active site" evidence="6">
    <location>
        <position position="127"/>
    </location>
</feature>
<dbReference type="AlphaFoldDB" id="A0A3N5AY25"/>
<sequence>MELTHLDAAGRARMVAVEEKPETLREAAAFGAVRVRPETLRLIAAGDMPKGDVLAVARVAGIMAAKETPRLVPLCHPVRLTSVAVDFMLNEAASRVEITARVKAMDRTGAEMEALTAVAVAALTLYDMVKAVDREAVIQEIRLEYKAGGKSGVYRRGGA</sequence>
<dbReference type="EC" id="4.6.1.17" evidence="3 6"/>
<evidence type="ECO:0000256" key="5">
    <source>
        <dbReference type="ARBA" id="ARBA00023239"/>
    </source>
</evidence>
<evidence type="ECO:0000313" key="8">
    <source>
        <dbReference type="EMBL" id="RPF49899.1"/>
    </source>
</evidence>
<dbReference type="Gene3D" id="3.30.70.640">
    <property type="entry name" value="Molybdopterin cofactor biosynthesis C (MoaC) domain"/>
    <property type="match status" value="1"/>
</dbReference>
<dbReference type="InterPro" id="IPR047594">
    <property type="entry name" value="MoaC_bact/euk"/>
</dbReference>
<accession>A0A3N5AY25</accession>
<dbReference type="Proteomes" id="UP000282654">
    <property type="component" value="Unassembled WGS sequence"/>
</dbReference>
<dbReference type="OrthoDB" id="9794429at2"/>
<dbReference type="RefSeq" id="WP_123928098.1">
    <property type="nucleotide sequence ID" value="NZ_RKRE01000001.1"/>
</dbReference>
<evidence type="ECO:0000256" key="1">
    <source>
        <dbReference type="ARBA" id="ARBA00001637"/>
    </source>
</evidence>
<comment type="similarity">
    <text evidence="6">Belongs to the MoaC family.</text>
</comment>
<gene>
    <name evidence="6" type="primary">moaC</name>
    <name evidence="8" type="ORF">EDD75_0725</name>
</gene>
<evidence type="ECO:0000259" key="7">
    <source>
        <dbReference type="Pfam" id="PF01967"/>
    </source>
</evidence>
<evidence type="ECO:0000256" key="3">
    <source>
        <dbReference type="ARBA" id="ARBA00012575"/>
    </source>
</evidence>
<comment type="caution">
    <text evidence="8">The sequence shown here is derived from an EMBL/GenBank/DDBJ whole genome shotgun (WGS) entry which is preliminary data.</text>
</comment>
<organism evidence="8 9">
    <name type="scientific">Thermodesulfitimonas autotrophica</name>
    <dbReference type="NCBI Taxonomy" id="1894989"/>
    <lineage>
        <taxon>Bacteria</taxon>
        <taxon>Bacillati</taxon>
        <taxon>Bacillota</taxon>
        <taxon>Clostridia</taxon>
        <taxon>Thermoanaerobacterales</taxon>
        <taxon>Thermoanaerobacteraceae</taxon>
        <taxon>Thermodesulfitimonas</taxon>
    </lineage>
</organism>
<feature type="binding site" evidence="6">
    <location>
        <begin position="74"/>
        <end position="76"/>
    </location>
    <ligand>
        <name>substrate</name>
    </ligand>
</feature>
<dbReference type="GO" id="GO:0061799">
    <property type="term" value="F:cyclic pyranopterin monophosphate synthase activity"/>
    <property type="evidence" value="ECO:0007669"/>
    <property type="project" value="UniProtKB-UniRule"/>
</dbReference>